<sequence length="130" mass="14434">MKVGILLIYLYIGIGGVIGSLLRFFISYMSEHVWKAESFPIGTLITNILGAYLLGFVTNYFGSNDKISRRLQLAIGTGAIGSFTTLSTLSTDTVLLLERGVYFYAFLYVFLSVFGGLFAVYFGLRRVEVK</sequence>
<evidence type="ECO:0000256" key="2">
    <source>
        <dbReference type="ARBA" id="ARBA00022475"/>
    </source>
</evidence>
<evidence type="ECO:0000256" key="5">
    <source>
        <dbReference type="ARBA" id="ARBA00023136"/>
    </source>
</evidence>
<evidence type="ECO:0000256" key="6">
    <source>
        <dbReference type="ARBA" id="ARBA00023303"/>
    </source>
</evidence>
<keyword evidence="10" id="KW-0479">Metal-binding</keyword>
<keyword evidence="3 10" id="KW-0812">Transmembrane</keyword>
<evidence type="ECO:0000256" key="8">
    <source>
        <dbReference type="ARBA" id="ARBA00035585"/>
    </source>
</evidence>
<feature type="transmembrane region" description="Helical" evidence="10">
    <location>
        <begin position="7"/>
        <end position="26"/>
    </location>
</feature>
<feature type="binding site" evidence="10">
    <location>
        <position position="81"/>
    </location>
    <ligand>
        <name>Na(+)</name>
        <dbReference type="ChEBI" id="CHEBI:29101"/>
        <note>structural</note>
    </ligand>
</feature>
<reference evidence="11 12" key="1">
    <citation type="journal article" date="2016" name="Antonie Van Leeuwenhoek">
        <title>Bacillus depressus sp. nov., isolated from soil of a sunflower field.</title>
        <authorList>
            <person name="Wei X."/>
            <person name="Xin D."/>
            <person name="Xin Y."/>
            <person name="Zhang H."/>
            <person name="Wang T."/>
            <person name="Zhang J."/>
        </authorList>
    </citation>
    <scope>NUCLEOTIDE SEQUENCE [LARGE SCALE GENOMIC DNA]</scope>
    <source>
        <strain evidence="11 12">BZ1</strain>
    </source>
</reference>
<proteinExistence type="inferred from homology"/>
<evidence type="ECO:0000256" key="1">
    <source>
        <dbReference type="ARBA" id="ARBA00004651"/>
    </source>
</evidence>
<feature type="transmembrane region" description="Helical" evidence="10">
    <location>
        <begin position="73"/>
        <end position="90"/>
    </location>
</feature>
<dbReference type="Proteomes" id="UP000481030">
    <property type="component" value="Unassembled WGS sequence"/>
</dbReference>
<evidence type="ECO:0000256" key="3">
    <source>
        <dbReference type="ARBA" id="ARBA00022692"/>
    </source>
</evidence>
<dbReference type="Pfam" id="PF02537">
    <property type="entry name" value="CRCB"/>
    <property type="match status" value="1"/>
</dbReference>
<dbReference type="PANTHER" id="PTHR28259">
    <property type="entry name" value="FLUORIDE EXPORT PROTEIN 1-RELATED"/>
    <property type="match status" value="1"/>
</dbReference>
<feature type="transmembrane region" description="Helical" evidence="10">
    <location>
        <begin position="102"/>
        <end position="124"/>
    </location>
</feature>
<keyword evidence="10" id="KW-0813">Transport</keyword>
<comment type="caution">
    <text evidence="11">The sequence shown here is derived from an EMBL/GenBank/DDBJ whole genome shotgun (WGS) entry which is preliminary data.</text>
</comment>
<keyword evidence="2 10" id="KW-1003">Cell membrane</keyword>
<dbReference type="AlphaFoldDB" id="A0A6L3V221"/>
<dbReference type="GO" id="GO:0140114">
    <property type="term" value="P:cellular detoxification of fluoride"/>
    <property type="evidence" value="ECO:0007669"/>
    <property type="project" value="UniProtKB-UniRule"/>
</dbReference>
<name>A0A6L3V221_9BACI</name>
<evidence type="ECO:0000313" key="11">
    <source>
        <dbReference type="EMBL" id="KAB2330233.1"/>
    </source>
</evidence>
<evidence type="ECO:0000256" key="10">
    <source>
        <dbReference type="HAMAP-Rule" id="MF_00454"/>
    </source>
</evidence>
<evidence type="ECO:0000256" key="9">
    <source>
        <dbReference type="ARBA" id="ARBA00049940"/>
    </source>
</evidence>
<keyword evidence="10" id="KW-0406">Ion transport</keyword>
<keyword evidence="10" id="KW-0915">Sodium</keyword>
<protein>
    <recommendedName>
        <fullName evidence="10">Fluoride-specific ion channel FluC</fullName>
    </recommendedName>
</protein>
<dbReference type="InterPro" id="IPR003691">
    <property type="entry name" value="FluC"/>
</dbReference>
<keyword evidence="6 10" id="KW-0407">Ion channel</keyword>
<dbReference type="PANTHER" id="PTHR28259:SF1">
    <property type="entry name" value="FLUORIDE EXPORT PROTEIN 1-RELATED"/>
    <property type="match status" value="1"/>
</dbReference>
<dbReference type="NCBIfam" id="TIGR00494">
    <property type="entry name" value="crcB"/>
    <property type="match status" value="1"/>
</dbReference>
<dbReference type="HAMAP" id="MF_00454">
    <property type="entry name" value="FluC"/>
    <property type="match status" value="1"/>
</dbReference>
<feature type="transmembrane region" description="Helical" evidence="10">
    <location>
        <begin position="38"/>
        <end position="61"/>
    </location>
</feature>
<dbReference type="GO" id="GO:0005886">
    <property type="term" value="C:plasma membrane"/>
    <property type="evidence" value="ECO:0007669"/>
    <property type="project" value="UniProtKB-SubCell"/>
</dbReference>
<feature type="binding site" evidence="10">
    <location>
        <position position="84"/>
    </location>
    <ligand>
        <name>Na(+)</name>
        <dbReference type="ChEBI" id="CHEBI:29101"/>
        <note>structural</note>
    </ligand>
</feature>
<dbReference type="GO" id="GO:0062054">
    <property type="term" value="F:fluoride channel activity"/>
    <property type="evidence" value="ECO:0007669"/>
    <property type="project" value="UniProtKB-UniRule"/>
</dbReference>
<comment type="similarity">
    <text evidence="7 10">Belongs to the fluoride channel Fluc/FEX (TC 1.A.43) family.</text>
</comment>
<evidence type="ECO:0000313" key="12">
    <source>
        <dbReference type="Proteomes" id="UP000481030"/>
    </source>
</evidence>
<dbReference type="EMBL" id="WBOS01000015">
    <property type="protein sequence ID" value="KAB2330233.1"/>
    <property type="molecule type" value="Genomic_DNA"/>
</dbReference>
<gene>
    <name evidence="10 11" type="primary">crcB</name>
    <name evidence="10" type="synonym">fluC</name>
    <name evidence="11" type="ORF">F7731_20870</name>
</gene>
<comment type="catalytic activity">
    <reaction evidence="8">
        <text>fluoride(in) = fluoride(out)</text>
        <dbReference type="Rhea" id="RHEA:76159"/>
        <dbReference type="ChEBI" id="CHEBI:17051"/>
    </reaction>
    <physiologicalReaction direction="left-to-right" evidence="8">
        <dbReference type="Rhea" id="RHEA:76160"/>
    </physiologicalReaction>
</comment>
<keyword evidence="12" id="KW-1185">Reference proteome</keyword>
<evidence type="ECO:0000256" key="4">
    <source>
        <dbReference type="ARBA" id="ARBA00022989"/>
    </source>
</evidence>
<comment type="activity regulation">
    <text evidence="10">Na(+) is not transported, but it plays an essential structural role and its presence is essential for fluoride channel function.</text>
</comment>
<organism evidence="11 12">
    <name type="scientific">Cytobacillus depressus</name>
    <dbReference type="NCBI Taxonomy" id="1602942"/>
    <lineage>
        <taxon>Bacteria</taxon>
        <taxon>Bacillati</taxon>
        <taxon>Bacillota</taxon>
        <taxon>Bacilli</taxon>
        <taxon>Bacillales</taxon>
        <taxon>Bacillaceae</taxon>
        <taxon>Cytobacillus</taxon>
    </lineage>
</organism>
<comment type="function">
    <text evidence="9 10">Fluoride-specific ion channel. Important for reducing fluoride concentration in the cell, thus reducing its toxicity.</text>
</comment>
<dbReference type="OrthoDB" id="9799631at2"/>
<evidence type="ECO:0000256" key="7">
    <source>
        <dbReference type="ARBA" id="ARBA00035120"/>
    </source>
</evidence>
<keyword evidence="4 10" id="KW-1133">Transmembrane helix</keyword>
<keyword evidence="5 10" id="KW-0472">Membrane</keyword>
<dbReference type="GO" id="GO:0046872">
    <property type="term" value="F:metal ion binding"/>
    <property type="evidence" value="ECO:0007669"/>
    <property type="project" value="UniProtKB-KW"/>
</dbReference>
<accession>A0A6L3V221</accession>
<comment type="subcellular location">
    <subcellularLocation>
        <location evidence="1 10">Cell membrane</location>
        <topology evidence="1 10">Multi-pass membrane protein</topology>
    </subcellularLocation>
</comment>